<evidence type="ECO:0000256" key="8">
    <source>
        <dbReference type="ARBA" id="ARBA00022764"/>
    </source>
</evidence>
<evidence type="ECO:0000256" key="10">
    <source>
        <dbReference type="ARBA" id="ARBA00022982"/>
    </source>
</evidence>
<gene>
    <name evidence="15" type="primary">nrfA_2</name>
    <name evidence="14" type="synonym">nrfA</name>
    <name evidence="15" type="ORF">GCM10007895_10760</name>
</gene>
<comment type="caution">
    <text evidence="15">The sequence shown here is derived from an EMBL/GenBank/DDBJ whole genome shotgun (WGS) entry which is preliminary data.</text>
</comment>
<dbReference type="NCBIfam" id="NF008339">
    <property type="entry name" value="PRK11125.1"/>
    <property type="match status" value="1"/>
</dbReference>
<evidence type="ECO:0000256" key="6">
    <source>
        <dbReference type="ARBA" id="ARBA00022723"/>
    </source>
</evidence>
<keyword evidence="7 14" id="KW-0732">Signal</keyword>
<dbReference type="GO" id="GO:0030288">
    <property type="term" value="C:outer membrane-bounded periplasmic space"/>
    <property type="evidence" value="ECO:0007669"/>
    <property type="project" value="TreeGrafter"/>
</dbReference>
<feature type="binding site" description="axial binding residue" evidence="14">
    <location>
        <position position="271"/>
    </location>
    <ligand>
        <name>heme c</name>
        <dbReference type="ChEBI" id="CHEBI:61717"/>
        <label>4</label>
    </ligand>
    <ligandPart>
        <name>Fe</name>
        <dbReference type="ChEBI" id="CHEBI:18248"/>
    </ligandPart>
</feature>
<dbReference type="PANTHER" id="PTHR30633:SF0">
    <property type="entry name" value="CYTOCHROME C-552"/>
    <property type="match status" value="1"/>
</dbReference>
<feature type="binding site" description="axial binding residue" evidence="14">
    <location>
        <position position="260"/>
    </location>
    <ligand>
        <name>heme c</name>
        <dbReference type="ChEBI" id="CHEBI:61717"/>
        <label>5</label>
    </ligand>
    <ligandPart>
        <name>Fe</name>
        <dbReference type="ChEBI" id="CHEBI:18248"/>
    </ligandPart>
</feature>
<feature type="binding site" description="covalent" evidence="14">
    <location>
        <position position="111"/>
    </location>
    <ligand>
        <name>heme c</name>
        <dbReference type="ChEBI" id="CHEBI:61717"/>
        <label>1</label>
    </ligand>
</feature>
<feature type="binding site" evidence="14">
    <location>
        <position position="198"/>
    </location>
    <ligand>
        <name>substrate</name>
    </ligand>
</feature>
<comment type="cofactor">
    <cofactor evidence="14">
        <name>Ca(2+)</name>
        <dbReference type="ChEBI" id="CHEBI:29108"/>
    </cofactor>
    <text evidence="14">Binds 1 Ca(2+) ion per monomer.</text>
</comment>
<evidence type="ECO:0000256" key="12">
    <source>
        <dbReference type="ARBA" id="ARBA00023004"/>
    </source>
</evidence>
<feature type="binding site" description="covalent" evidence="14">
    <location>
        <position position="270"/>
    </location>
    <ligand>
        <name>heme c</name>
        <dbReference type="ChEBI" id="CHEBI:61717"/>
        <label>4</label>
    </ligand>
</feature>
<feature type="binding site" evidence="14">
    <location>
        <position position="249"/>
    </location>
    <ligand>
        <name>substrate</name>
    </ligand>
</feature>
<dbReference type="Proteomes" id="UP001161422">
    <property type="component" value="Unassembled WGS sequence"/>
</dbReference>
<comment type="similarity">
    <text evidence="3 14">Belongs to the cytochrome c-552 family.</text>
</comment>
<dbReference type="AlphaFoldDB" id="A0AA37VZL8"/>
<keyword evidence="16" id="KW-1185">Reference proteome</keyword>
<dbReference type="HAMAP" id="MF_01182">
    <property type="entry name" value="Cytochrom_C552"/>
    <property type="match status" value="1"/>
</dbReference>
<feature type="binding site" description="axial binding residue" evidence="14">
    <location>
        <position position="115"/>
    </location>
    <ligand>
        <name>heme c</name>
        <dbReference type="ChEBI" id="CHEBI:61717"/>
        <label>1</label>
    </ligand>
    <ligandPart>
        <name>Fe</name>
        <dbReference type="ChEBI" id="CHEBI:18248"/>
    </ligandPart>
</feature>
<evidence type="ECO:0000313" key="15">
    <source>
        <dbReference type="EMBL" id="GLP95770.1"/>
    </source>
</evidence>
<reference evidence="15" key="1">
    <citation type="journal article" date="2014" name="Int. J. Syst. Evol. Microbiol.">
        <title>Complete genome sequence of Corynebacterium casei LMG S-19264T (=DSM 44701T), isolated from a smear-ripened cheese.</title>
        <authorList>
            <consortium name="US DOE Joint Genome Institute (JGI-PGF)"/>
            <person name="Walter F."/>
            <person name="Albersmeier A."/>
            <person name="Kalinowski J."/>
            <person name="Ruckert C."/>
        </authorList>
    </citation>
    <scope>NUCLEOTIDE SEQUENCE</scope>
    <source>
        <strain evidence="15">NBRC 101628</strain>
    </source>
</reference>
<feature type="binding site" description="covalent" evidence="14">
    <location>
        <position position="191"/>
    </location>
    <ligand>
        <name>heme c</name>
        <dbReference type="ChEBI" id="CHEBI:61717"/>
        <label>3</label>
    </ligand>
</feature>
<comment type="function">
    <text evidence="14">Catalyzes the reduction of nitrite to ammonia, consuming six electrons in the process.</text>
</comment>
<dbReference type="Gene3D" id="1.10.1130.10">
    <property type="entry name" value="Flavocytochrome C3, Chain A"/>
    <property type="match status" value="1"/>
</dbReference>
<name>A0AA37VZL8_9GAMM</name>
<dbReference type="FunFam" id="1.20.140.10:FF:000014">
    <property type="entry name" value="Cytochrome c-552"/>
    <property type="match status" value="1"/>
</dbReference>
<keyword evidence="10 14" id="KW-0249">Electron transport</keyword>
<feature type="binding site" description="covalent" evidence="14">
    <location>
        <position position="194"/>
    </location>
    <ligand>
        <name>heme c</name>
        <dbReference type="ChEBI" id="CHEBI:61717"/>
        <label>3</label>
    </ligand>
</feature>
<feature type="binding site" description="axial binding residue" evidence="14">
    <location>
        <position position="302"/>
    </location>
    <ligand>
        <name>heme c</name>
        <dbReference type="ChEBI" id="CHEBI:61717"/>
        <label>5</label>
    </ligand>
    <ligandPart>
        <name>Fe</name>
        <dbReference type="ChEBI" id="CHEBI:18248"/>
    </ligandPart>
</feature>
<evidence type="ECO:0000256" key="14">
    <source>
        <dbReference type="HAMAP-Rule" id="MF_01182"/>
    </source>
</evidence>
<dbReference type="CDD" id="cd00548">
    <property type="entry name" value="NrfA-like"/>
    <property type="match status" value="1"/>
</dbReference>
<keyword evidence="5 14" id="KW-0349">Heme</keyword>
<evidence type="ECO:0000256" key="7">
    <source>
        <dbReference type="ARBA" id="ARBA00022729"/>
    </source>
</evidence>
<dbReference type="GO" id="GO:0019645">
    <property type="term" value="P:anaerobic electron transport chain"/>
    <property type="evidence" value="ECO:0007669"/>
    <property type="project" value="TreeGrafter"/>
</dbReference>
<evidence type="ECO:0000256" key="3">
    <source>
        <dbReference type="ARBA" id="ARBA00009288"/>
    </source>
</evidence>
<dbReference type="GO" id="GO:0020037">
    <property type="term" value="F:heme binding"/>
    <property type="evidence" value="ECO:0007669"/>
    <property type="project" value="InterPro"/>
</dbReference>
<dbReference type="PANTHER" id="PTHR30633">
    <property type="entry name" value="CYTOCHROME C-552 RESPIRATORY NITRITE REDUCTASE"/>
    <property type="match status" value="1"/>
</dbReference>
<feature type="binding site" evidence="14">
    <location>
        <position position="197"/>
    </location>
    <ligand>
        <name>Ca(2+)</name>
        <dbReference type="ChEBI" id="CHEBI:29108"/>
    </ligand>
</feature>
<protein>
    <recommendedName>
        <fullName evidence="14">Cytochrome c-552</fullName>
        <ecNumber evidence="14">1.7.2.2</ecNumber>
    </recommendedName>
    <alternativeName>
        <fullName evidence="14">Ammonia-forming cytochrome c nitrite reductase</fullName>
        <shortName evidence="14">Cytochrome c nitrite reductase</shortName>
    </alternativeName>
</protein>
<comment type="subcellular location">
    <subcellularLocation>
        <location evidence="1 14">Periplasm</location>
    </subcellularLocation>
</comment>
<feature type="binding site" description="axial binding residue" evidence="14">
    <location>
        <position position="153"/>
    </location>
    <ligand>
        <name>heme c</name>
        <dbReference type="ChEBI" id="CHEBI:61717"/>
        <label>2</label>
    </ligand>
    <ligandPart>
        <name>Fe</name>
        <dbReference type="ChEBI" id="CHEBI:18248"/>
    </ligandPart>
</feature>
<feature type="binding site" description="covalent" evidence="14">
    <location>
        <position position="301"/>
    </location>
    <ligand>
        <name>heme c</name>
        <dbReference type="ChEBI" id="CHEBI:61717"/>
        <label>5</label>
    </ligand>
</feature>
<evidence type="ECO:0000256" key="4">
    <source>
        <dbReference type="ARBA" id="ARBA00022448"/>
    </source>
</evidence>
<dbReference type="PIRSF" id="PIRSF000243">
    <property type="entry name" value="Cyt_c552"/>
    <property type="match status" value="1"/>
</dbReference>
<comment type="catalytic activity">
    <reaction evidence="13 14">
        <text>6 Fe(III)-[cytochrome c] + NH4(+) + 2 H2O = 6 Fe(II)-[cytochrome c] + nitrite + 8 H(+)</text>
        <dbReference type="Rhea" id="RHEA:13089"/>
        <dbReference type="Rhea" id="RHEA-COMP:10350"/>
        <dbReference type="Rhea" id="RHEA-COMP:14399"/>
        <dbReference type="ChEBI" id="CHEBI:15377"/>
        <dbReference type="ChEBI" id="CHEBI:15378"/>
        <dbReference type="ChEBI" id="CHEBI:16301"/>
        <dbReference type="ChEBI" id="CHEBI:28938"/>
        <dbReference type="ChEBI" id="CHEBI:29033"/>
        <dbReference type="ChEBI" id="CHEBI:29034"/>
        <dbReference type="EC" id="1.7.2.2"/>
    </reaction>
</comment>
<keyword evidence="4 14" id="KW-0813">Transport</keyword>
<dbReference type="GO" id="GO:0042128">
    <property type="term" value="P:nitrate assimilation"/>
    <property type="evidence" value="ECO:0007669"/>
    <property type="project" value="UniProtKB-UniRule"/>
</dbReference>
<keyword evidence="8 14" id="KW-0574">Periplasm</keyword>
<organism evidence="15 16">
    <name type="scientific">Paraferrimonas sedimenticola</name>
    <dbReference type="NCBI Taxonomy" id="375674"/>
    <lineage>
        <taxon>Bacteria</taxon>
        <taxon>Pseudomonadati</taxon>
        <taxon>Pseudomonadota</taxon>
        <taxon>Gammaproteobacteria</taxon>
        <taxon>Alteromonadales</taxon>
        <taxon>Ferrimonadaceae</taxon>
        <taxon>Paraferrimonas</taxon>
    </lineage>
</organism>
<evidence type="ECO:0000256" key="1">
    <source>
        <dbReference type="ARBA" id="ARBA00004418"/>
    </source>
</evidence>
<feature type="binding site" description="covalent" evidence="14">
    <location>
        <position position="267"/>
    </location>
    <ligand>
        <name>heme c</name>
        <dbReference type="ChEBI" id="CHEBI:61717"/>
        <label>4</label>
    </ligand>
</feature>
<dbReference type="InterPro" id="IPR036280">
    <property type="entry name" value="Multihaem_cyt_sf"/>
</dbReference>
<feature type="binding site" evidence="14">
    <location>
        <position position="246"/>
    </location>
    <ligand>
        <name>Ca(2+)</name>
        <dbReference type="ChEBI" id="CHEBI:29108"/>
    </ligand>
</feature>
<dbReference type="EMBL" id="BSNC01000003">
    <property type="protein sequence ID" value="GLP95770.1"/>
    <property type="molecule type" value="Genomic_DNA"/>
</dbReference>
<feature type="binding site" description="covalent" evidence="14">
    <location>
        <position position="114"/>
    </location>
    <ligand>
        <name>heme c</name>
        <dbReference type="ChEBI" id="CHEBI:61717"/>
        <label>1</label>
    </ligand>
</feature>
<feature type="binding site" description="covalent" evidence="14">
    <location>
        <position position="298"/>
    </location>
    <ligand>
        <name>heme c</name>
        <dbReference type="ChEBI" id="CHEBI:61717"/>
        <label>5</label>
    </ligand>
</feature>
<keyword evidence="12 14" id="KW-0408">Iron</keyword>
<feature type="binding site" description="covalent" evidence="14">
    <location>
        <position position="149"/>
    </location>
    <ligand>
        <name>heme c</name>
        <dbReference type="ChEBI" id="CHEBI:61717"/>
        <label>2</label>
    </ligand>
</feature>
<feature type="binding site" description="axial binding residue" evidence="14">
    <location>
        <position position="195"/>
    </location>
    <ligand>
        <name>heme c</name>
        <dbReference type="ChEBI" id="CHEBI:61717"/>
        <label>3</label>
    </ligand>
    <ligandPart>
        <name>Fe</name>
        <dbReference type="ChEBI" id="CHEBI:18248"/>
    </ligandPart>
</feature>
<feature type="binding site" description="axial binding residue" evidence="14">
    <location>
        <position position="377"/>
    </location>
    <ligand>
        <name>heme c</name>
        <dbReference type="ChEBI" id="CHEBI:61717"/>
        <label>4</label>
    </ligand>
    <ligandPart>
        <name>Fe</name>
        <dbReference type="ChEBI" id="CHEBI:18248"/>
    </ligandPart>
</feature>
<feature type="binding site" description="axial binding residue" evidence="14">
    <location>
        <position position="83"/>
    </location>
    <ligand>
        <name>heme c</name>
        <dbReference type="ChEBI" id="CHEBI:61717"/>
        <label>3</label>
    </ligand>
    <ligandPart>
        <name>Fe</name>
        <dbReference type="ChEBI" id="CHEBI:18248"/>
    </ligandPart>
</feature>
<dbReference type="NCBIfam" id="TIGR03152">
    <property type="entry name" value="cyto_c552_HCOOH"/>
    <property type="match status" value="1"/>
</dbReference>
<reference evidence="15" key="2">
    <citation type="submission" date="2023-01" db="EMBL/GenBank/DDBJ databases">
        <title>Draft genome sequence of Paraferrimonas sedimenticola strain NBRC 101628.</title>
        <authorList>
            <person name="Sun Q."/>
            <person name="Mori K."/>
        </authorList>
    </citation>
    <scope>NUCLEOTIDE SEQUENCE</scope>
    <source>
        <strain evidence="15">NBRC 101628</strain>
    </source>
</reference>
<dbReference type="Gene3D" id="1.20.140.10">
    <property type="entry name" value="Butyryl-CoA Dehydrogenase, subunit A, domain 3"/>
    <property type="match status" value="1"/>
</dbReference>
<keyword evidence="11 14" id="KW-0560">Oxidoreductase</keyword>
<dbReference type="GO" id="GO:0005509">
    <property type="term" value="F:calcium ion binding"/>
    <property type="evidence" value="ECO:0007669"/>
    <property type="project" value="UniProtKB-UniRule"/>
</dbReference>
<feature type="binding site" evidence="14">
    <location>
        <position position="248"/>
    </location>
    <ligand>
        <name>Ca(2+)</name>
        <dbReference type="ChEBI" id="CHEBI:29108"/>
    </ligand>
</feature>
<accession>A0AA37VZL8</accession>
<comment type="pathway">
    <text evidence="2 14">Nitrogen metabolism; nitrate reduction (assimilation).</text>
</comment>
<dbReference type="InterPro" id="IPR017570">
    <property type="entry name" value="Cyt_c_NO2Rdtase_formate-dep"/>
</dbReference>
<dbReference type="GO" id="GO:0042279">
    <property type="term" value="F:nitrite reductase (cytochrome, ammonia-forming) activity"/>
    <property type="evidence" value="ECO:0007669"/>
    <property type="project" value="UniProtKB-UniRule"/>
</dbReference>
<keyword evidence="6 14" id="KW-0479">Metal-binding</keyword>
<evidence type="ECO:0000256" key="11">
    <source>
        <dbReference type="ARBA" id="ARBA00023002"/>
    </source>
</evidence>
<feature type="chain" id="PRO_5041498958" description="Cytochrome c-552" evidence="14">
    <location>
        <begin position="24"/>
        <end position="462"/>
    </location>
</feature>
<evidence type="ECO:0000256" key="13">
    <source>
        <dbReference type="ARBA" id="ARBA00049131"/>
    </source>
</evidence>
<dbReference type="SUPFAM" id="SSF48695">
    <property type="entry name" value="Multiheme cytochromes"/>
    <property type="match status" value="1"/>
</dbReference>
<evidence type="ECO:0000313" key="16">
    <source>
        <dbReference type="Proteomes" id="UP001161422"/>
    </source>
</evidence>
<feature type="binding site" evidence="14">
    <location>
        <position position="198"/>
    </location>
    <ligand>
        <name>Ca(2+)</name>
        <dbReference type="ChEBI" id="CHEBI:29108"/>
    </ligand>
</feature>
<keyword evidence="9 14" id="KW-0106">Calcium</keyword>
<dbReference type="InterPro" id="IPR003321">
    <property type="entry name" value="Cyt_c552"/>
</dbReference>
<dbReference type="RefSeq" id="WP_095506342.1">
    <property type="nucleotide sequence ID" value="NZ_BSNC01000003.1"/>
</dbReference>
<dbReference type="Pfam" id="PF02335">
    <property type="entry name" value="Cytochrom_C552"/>
    <property type="match status" value="1"/>
</dbReference>
<evidence type="ECO:0000256" key="5">
    <source>
        <dbReference type="ARBA" id="ARBA00022617"/>
    </source>
</evidence>
<dbReference type="GO" id="GO:0005506">
    <property type="term" value="F:iron ion binding"/>
    <property type="evidence" value="ECO:0007669"/>
    <property type="project" value="UniProtKB-UniRule"/>
</dbReference>
<evidence type="ECO:0000256" key="9">
    <source>
        <dbReference type="ARBA" id="ARBA00022837"/>
    </source>
</evidence>
<dbReference type="EC" id="1.7.2.2" evidence="14"/>
<sequence precursor="true">MKAMQVTLSVAIAATLCAALVQAKPGTDPRNEVYAEKFSKQYNSWKATESSSEIEDALEGDPNLVILWAGYGFAKDYNKARGHMYALTDVRQTLRTGAPMSPDEGPMPMACWSCKSPDVARVIEEKGEAGYFKGTWASQGHEMNNTIGCGDCHDKGSPKLRVSRPFAARGFEAAGMPFDKASRKDKQTLVCAQCHVEYYFEKTEGRKGFVKFPWDGGTNVEAMEAYFDAIQFADWEHGLSKAPMLKAQHPGFETWRMGIHGKNDVSCSDCHMPRVEENGKKFTDHKVGNPFDRFEFTCGKCHEQSKEMLQAVTKQRQEAVAEIKLRAEEQLVAAHFEAAEAWKLGATDAEMKDILTDIRHSQWRWDYAIASHGVAAHAPDEALRVLGTAVSKAADARVKLAQLLASKGHAGPVAIPDISTKAKAQAALGMDMKKMEADKEKFLKTVIPQWEAKAAEREAKMK</sequence>
<evidence type="ECO:0000256" key="2">
    <source>
        <dbReference type="ARBA" id="ARBA00005096"/>
    </source>
</evidence>
<comment type="cofactor">
    <cofactor evidence="14">
        <name>heme c</name>
        <dbReference type="ChEBI" id="CHEBI:61717"/>
    </cofactor>
    <text evidence="14">Binds 5 heme c groups covalently per monomer.</text>
</comment>
<feature type="signal peptide" evidence="14">
    <location>
        <begin position="1"/>
        <end position="23"/>
    </location>
</feature>
<feature type="binding site" description="axial binding residue" evidence="14">
    <location>
        <position position="285"/>
    </location>
    <ligand>
        <name>heme c</name>
        <dbReference type="ChEBI" id="CHEBI:61717"/>
        <label>2</label>
    </ligand>
    <ligandPart>
        <name>Fe</name>
        <dbReference type="ChEBI" id="CHEBI:18248"/>
    </ligandPart>
</feature>
<proteinExistence type="inferred from homology"/>
<feature type="binding site" description="covalent" evidence="14">
    <location>
        <position position="152"/>
    </location>
    <ligand>
        <name>heme c</name>
        <dbReference type="ChEBI" id="CHEBI:61717"/>
        <label>2</label>
    </ligand>
</feature>